<feature type="binding site" evidence="29">
    <location>
        <position position="3616"/>
    </location>
    <ligand>
        <name>ATP</name>
        <dbReference type="ChEBI" id="CHEBI:30616"/>
    </ligand>
</feature>
<dbReference type="GO" id="GO:0003682">
    <property type="term" value="F:chromatin binding"/>
    <property type="evidence" value="ECO:0007669"/>
    <property type="project" value="TreeGrafter"/>
</dbReference>
<dbReference type="GO" id="GO:0004781">
    <property type="term" value="F:sulfate adenylyltransferase (ATP) activity"/>
    <property type="evidence" value="ECO:0007669"/>
    <property type="project" value="UniProtKB-UniRule"/>
</dbReference>
<feature type="compositionally biased region" description="Basic and acidic residues" evidence="30">
    <location>
        <begin position="130"/>
        <end position="139"/>
    </location>
</feature>
<feature type="compositionally biased region" description="Basic and acidic residues" evidence="30">
    <location>
        <begin position="1016"/>
        <end position="1028"/>
    </location>
</feature>
<dbReference type="InterPro" id="IPR059117">
    <property type="entry name" value="APS_kinase_dom"/>
</dbReference>
<feature type="domain" description="Chromo" evidence="31">
    <location>
        <begin position="351"/>
        <end position="411"/>
    </location>
</feature>
<dbReference type="InterPro" id="IPR024951">
    <property type="entry name" value="Sulfurylase_cat_dom"/>
</dbReference>
<evidence type="ECO:0000259" key="32">
    <source>
        <dbReference type="PROSITE" id="PS51192"/>
    </source>
</evidence>
<feature type="compositionally biased region" description="Basic residues" evidence="30">
    <location>
        <begin position="1064"/>
        <end position="1076"/>
    </location>
</feature>
<proteinExistence type="inferred from homology"/>
<feature type="compositionally biased region" description="Low complexity" evidence="30">
    <location>
        <begin position="39"/>
        <end position="53"/>
    </location>
</feature>
<comment type="similarity">
    <text evidence="29">Belongs to the sulfate adenylyltransferase family.</text>
</comment>
<dbReference type="EMBL" id="BPWL01000001">
    <property type="protein sequence ID" value="GJJ06336.1"/>
    <property type="molecule type" value="Genomic_DNA"/>
</dbReference>
<dbReference type="InterPro" id="IPR001650">
    <property type="entry name" value="Helicase_C-like"/>
</dbReference>
<evidence type="ECO:0000256" key="14">
    <source>
        <dbReference type="ARBA" id="ARBA00022737"/>
    </source>
</evidence>
<keyword evidence="11 29" id="KW-0808">Transferase</keyword>
<dbReference type="InterPro" id="IPR014729">
    <property type="entry name" value="Rossmann-like_a/b/a_fold"/>
</dbReference>
<evidence type="ECO:0000256" key="30">
    <source>
        <dbReference type="SAM" id="MobiDB-lite"/>
    </source>
</evidence>
<dbReference type="PROSITE" id="PS51194">
    <property type="entry name" value="HELICASE_CTER"/>
    <property type="match status" value="1"/>
</dbReference>
<comment type="subunit">
    <text evidence="28 29">Homohexamer. Dimer of trimers.</text>
</comment>
<dbReference type="CDD" id="cd00517">
    <property type="entry name" value="ATPS"/>
    <property type="match status" value="1"/>
</dbReference>
<evidence type="ECO:0000256" key="8">
    <source>
        <dbReference type="ARBA" id="ARBA00022490"/>
    </source>
</evidence>
<keyword evidence="22" id="KW-0238">DNA-binding</keyword>
<name>A0AAV5A170_9AGAM</name>
<dbReference type="EC" id="2.7.7.4" evidence="29"/>
<dbReference type="Proteomes" id="UP001050691">
    <property type="component" value="Unassembled WGS sequence"/>
</dbReference>
<dbReference type="SUPFAM" id="SSF52540">
    <property type="entry name" value="P-loop containing nucleoside triphosphate hydrolases"/>
    <property type="match status" value="3"/>
</dbReference>
<keyword evidence="13" id="KW-0732">Signal</keyword>
<evidence type="ECO:0000256" key="5">
    <source>
        <dbReference type="ARBA" id="ARBA00007025"/>
    </source>
</evidence>
<feature type="binding site" evidence="29">
    <location>
        <position position="3578"/>
    </location>
    <ligand>
        <name>sulfate</name>
        <dbReference type="ChEBI" id="CHEBI:16189"/>
    </ligand>
</feature>
<dbReference type="NCBIfam" id="NF004040">
    <property type="entry name" value="PRK05537.1"/>
    <property type="match status" value="1"/>
</dbReference>
<dbReference type="SUPFAM" id="SSF52374">
    <property type="entry name" value="Nucleotidylyl transferase"/>
    <property type="match status" value="1"/>
</dbReference>
<keyword evidence="29" id="KW-0486">Methionine biosynthesis</keyword>
<dbReference type="GO" id="GO:0016887">
    <property type="term" value="F:ATP hydrolysis activity"/>
    <property type="evidence" value="ECO:0007669"/>
    <property type="project" value="TreeGrafter"/>
</dbReference>
<evidence type="ECO:0000256" key="2">
    <source>
        <dbReference type="ARBA" id="ARBA00001974"/>
    </source>
</evidence>
<comment type="caution">
    <text evidence="34">The sequence shown here is derived from an EMBL/GenBank/DDBJ whole genome shotgun (WGS) entry which is preliminary data.</text>
</comment>
<feature type="site" description="Transition state stabilizer" evidence="29">
    <location>
        <position position="3486"/>
    </location>
</feature>
<dbReference type="Pfam" id="PF18196">
    <property type="entry name" value="Cdh1_DBD_1"/>
    <property type="match status" value="1"/>
</dbReference>
<dbReference type="InterPro" id="IPR038718">
    <property type="entry name" value="SNF2-like_sf"/>
</dbReference>
<feature type="region of interest" description="Disordered" evidence="30">
    <location>
        <begin position="1"/>
        <end position="223"/>
    </location>
</feature>
<evidence type="ECO:0000256" key="22">
    <source>
        <dbReference type="ARBA" id="ARBA00023125"/>
    </source>
</evidence>
<feature type="compositionally biased region" description="Polar residues" evidence="30">
    <location>
        <begin position="1597"/>
        <end position="1613"/>
    </location>
</feature>
<dbReference type="InterPro" id="IPR037192">
    <property type="entry name" value="ERO1-like_sf"/>
</dbReference>
<evidence type="ECO:0000313" key="34">
    <source>
        <dbReference type="EMBL" id="GJJ06336.1"/>
    </source>
</evidence>
<dbReference type="InterPro" id="IPR023780">
    <property type="entry name" value="Chromo_domain"/>
</dbReference>
<feature type="domain" description="Helicase C-terminal" evidence="33">
    <location>
        <begin position="761"/>
        <end position="917"/>
    </location>
</feature>
<keyword evidence="19 29" id="KW-0067">ATP-binding</keyword>
<evidence type="ECO:0000256" key="7">
    <source>
        <dbReference type="ARBA" id="ARBA00022448"/>
    </source>
</evidence>
<keyword evidence="20" id="KW-0249">Electron transport</keyword>
<keyword evidence="29" id="KW-0198">Cysteine biosynthesis</keyword>
<evidence type="ECO:0000256" key="18">
    <source>
        <dbReference type="ARBA" id="ARBA00022827"/>
    </source>
</evidence>
<feature type="region of interest" description="Catalytic" evidence="29">
    <location>
        <begin position="3453"/>
        <end position="3678"/>
    </location>
</feature>
<dbReference type="Pfam" id="PF00385">
    <property type="entry name" value="Chromo"/>
    <property type="match status" value="1"/>
</dbReference>
<dbReference type="GO" id="GO:0004020">
    <property type="term" value="F:adenylylsulfate kinase activity"/>
    <property type="evidence" value="ECO:0007669"/>
    <property type="project" value="UniProtKB-EC"/>
</dbReference>
<dbReference type="InterPro" id="IPR041150">
    <property type="entry name" value="Cdh1_DBD"/>
</dbReference>
<dbReference type="SUPFAM" id="SSF110019">
    <property type="entry name" value="ERO1-like"/>
    <property type="match status" value="1"/>
</dbReference>
<dbReference type="Pfam" id="PF00271">
    <property type="entry name" value="Helicase_C"/>
    <property type="match status" value="1"/>
</dbReference>
<dbReference type="InterPro" id="IPR056302">
    <property type="entry name" value="CHD1-2/Hrp3_HTH"/>
</dbReference>
<dbReference type="InterPro" id="IPR007266">
    <property type="entry name" value="Ero1"/>
</dbReference>
<dbReference type="InterPro" id="IPR025980">
    <property type="entry name" value="ATP-Sase_PUA-like_dom"/>
</dbReference>
<evidence type="ECO:0000259" key="31">
    <source>
        <dbReference type="PROSITE" id="PS50013"/>
    </source>
</evidence>
<evidence type="ECO:0000313" key="35">
    <source>
        <dbReference type="Proteomes" id="UP001050691"/>
    </source>
</evidence>
<dbReference type="InterPro" id="IPR002650">
    <property type="entry name" value="Sulphate_adenylyltransferase"/>
</dbReference>
<evidence type="ECO:0000256" key="1">
    <source>
        <dbReference type="ARBA" id="ARBA00001823"/>
    </source>
</evidence>
<evidence type="ECO:0000256" key="10">
    <source>
        <dbReference type="ARBA" id="ARBA00022630"/>
    </source>
</evidence>
<feature type="active site" evidence="29">
    <location>
        <position position="3481"/>
    </location>
</feature>
<dbReference type="SUPFAM" id="SSF88697">
    <property type="entry name" value="PUA domain-like"/>
    <property type="match status" value="1"/>
</dbReference>
<feature type="binding site" evidence="29">
    <location>
        <position position="3480"/>
    </location>
    <ligand>
        <name>sulfate</name>
        <dbReference type="ChEBI" id="CHEBI:16189"/>
    </ligand>
</feature>
<evidence type="ECO:0000256" key="11">
    <source>
        <dbReference type="ARBA" id="ARBA00022679"/>
    </source>
</evidence>
<dbReference type="Pfam" id="PF05183">
    <property type="entry name" value="RdRP"/>
    <property type="match status" value="1"/>
</dbReference>
<dbReference type="CDD" id="cd18659">
    <property type="entry name" value="CD2_tandem"/>
    <property type="match status" value="1"/>
</dbReference>
<dbReference type="InterPro" id="IPR015947">
    <property type="entry name" value="PUA-like_sf"/>
</dbReference>
<dbReference type="GO" id="GO:0015035">
    <property type="term" value="F:protein-disulfide reductase activity"/>
    <property type="evidence" value="ECO:0007669"/>
    <property type="project" value="InterPro"/>
</dbReference>
<evidence type="ECO:0000256" key="20">
    <source>
        <dbReference type="ARBA" id="ARBA00022982"/>
    </source>
</evidence>
<dbReference type="InterPro" id="IPR041195">
    <property type="entry name" value="Rnh202_N"/>
</dbReference>
<dbReference type="Pfam" id="PF00176">
    <property type="entry name" value="SNF2-rel_dom"/>
    <property type="match status" value="1"/>
</dbReference>
<evidence type="ECO:0000256" key="23">
    <source>
        <dbReference type="ARBA" id="ARBA00023136"/>
    </source>
</evidence>
<dbReference type="Pfam" id="PF17745">
    <property type="entry name" value="Ydr279_N"/>
    <property type="match status" value="1"/>
</dbReference>
<keyword evidence="23" id="KW-0472">Membrane</keyword>
<dbReference type="Gene3D" id="3.40.50.10810">
    <property type="entry name" value="Tandem AAA-ATPase domain"/>
    <property type="match status" value="1"/>
</dbReference>
<dbReference type="GO" id="GO:0005524">
    <property type="term" value="F:ATP binding"/>
    <property type="evidence" value="ECO:0007669"/>
    <property type="project" value="UniProtKB-KW"/>
</dbReference>
<keyword evidence="14" id="KW-0677">Repeat</keyword>
<feature type="compositionally biased region" description="Polar residues" evidence="30">
    <location>
        <begin position="913"/>
        <end position="925"/>
    </location>
</feature>
<evidence type="ECO:0000256" key="17">
    <source>
        <dbReference type="ARBA" id="ARBA00022824"/>
    </source>
</evidence>
<dbReference type="SMART" id="SM01176">
    <property type="entry name" value="DUF4208"/>
    <property type="match status" value="1"/>
</dbReference>
<feature type="compositionally biased region" description="Basic residues" evidence="30">
    <location>
        <begin position="153"/>
        <end position="165"/>
    </location>
</feature>
<keyword evidence="12 29" id="KW-0548">Nucleotidyltransferase</keyword>
<dbReference type="FunFam" id="3.40.50.300:FF:000802">
    <property type="entry name" value="Sulfate adenylyltransferase"/>
    <property type="match status" value="1"/>
</dbReference>
<dbReference type="GO" id="GO:0005634">
    <property type="term" value="C:nucleus"/>
    <property type="evidence" value="ECO:0007669"/>
    <property type="project" value="UniProtKB-SubCell"/>
</dbReference>
<evidence type="ECO:0000256" key="15">
    <source>
        <dbReference type="ARBA" id="ARBA00022741"/>
    </source>
</evidence>
<feature type="region of interest" description="N-terminal" evidence="29">
    <location>
        <begin position="1"/>
        <end position="3452"/>
    </location>
</feature>
<comment type="pathway">
    <text evidence="29">Sulfur metabolism; hydrogen sulfide biosynthesis; sulfite from sulfate: step 1/3.</text>
</comment>
<dbReference type="PANTHER" id="PTHR45623:SF14">
    <property type="entry name" value="CHROMODOMAIN-HELICASE-DNA-BINDING PROTEIN 1"/>
    <property type="match status" value="1"/>
</dbReference>
<evidence type="ECO:0000256" key="9">
    <source>
        <dbReference type="ARBA" id="ARBA00022533"/>
    </source>
</evidence>
<feature type="binding site" evidence="29">
    <location>
        <position position="3482"/>
    </location>
    <ligand>
        <name>sulfate</name>
        <dbReference type="ChEBI" id="CHEBI:16189"/>
    </ligand>
</feature>
<dbReference type="InterPro" id="IPR014001">
    <property type="entry name" value="Helicase_ATP-bd"/>
</dbReference>
<evidence type="ECO:0000256" key="4">
    <source>
        <dbReference type="ARBA" id="ARBA00004367"/>
    </source>
</evidence>
<keyword evidence="7" id="KW-0813">Transport</keyword>
<organism evidence="34 35">
    <name type="scientific">Clathrus columnatus</name>
    <dbReference type="NCBI Taxonomy" id="1419009"/>
    <lineage>
        <taxon>Eukaryota</taxon>
        <taxon>Fungi</taxon>
        <taxon>Dikarya</taxon>
        <taxon>Basidiomycota</taxon>
        <taxon>Agaricomycotina</taxon>
        <taxon>Agaricomycetes</taxon>
        <taxon>Phallomycetidae</taxon>
        <taxon>Phallales</taxon>
        <taxon>Clathraceae</taxon>
        <taxon>Clathrus</taxon>
    </lineage>
</organism>
<feature type="active site" evidence="29">
    <location>
        <position position="3483"/>
    </location>
</feature>
<dbReference type="GO" id="GO:0034975">
    <property type="term" value="P:protein folding in endoplasmic reticulum"/>
    <property type="evidence" value="ECO:0007669"/>
    <property type="project" value="InterPro"/>
</dbReference>
<dbReference type="InterPro" id="IPR027535">
    <property type="entry name" value="Sulf_adenylyltr_euk"/>
</dbReference>
<feature type="binding site" evidence="29">
    <location>
        <begin position="3574"/>
        <end position="3577"/>
    </location>
    <ligand>
        <name>ATP</name>
        <dbReference type="ChEBI" id="CHEBI:30616"/>
    </ligand>
</feature>
<dbReference type="GO" id="GO:0009086">
    <property type="term" value="P:methionine biosynthetic process"/>
    <property type="evidence" value="ECO:0007669"/>
    <property type="project" value="UniProtKB-KW"/>
</dbReference>
<keyword evidence="29" id="KW-0028">Amino-acid biosynthesis</keyword>
<feature type="compositionally biased region" description="Basic residues" evidence="30">
    <location>
        <begin position="186"/>
        <end position="195"/>
    </location>
</feature>
<evidence type="ECO:0000256" key="27">
    <source>
        <dbReference type="ARBA" id="ARBA00023284"/>
    </source>
</evidence>
<keyword evidence="27" id="KW-0676">Redox-active center</keyword>
<dbReference type="Gene3D" id="3.40.50.620">
    <property type="entry name" value="HUPs"/>
    <property type="match status" value="1"/>
</dbReference>
<comment type="function">
    <text evidence="29">Catalyzes the first intracellular reaction of sulfate assimilation, forming adenosine-5'-phosphosulfate (APS) from inorganic sulfate and ATP. Plays an important role in sulfate activation as a component of the biosynthesis pathway of sulfur-containing amino acids.</text>
</comment>
<feature type="compositionally biased region" description="Polar residues" evidence="30">
    <location>
        <begin position="1"/>
        <end position="14"/>
    </location>
</feature>
<dbReference type="SUPFAM" id="SSF54160">
    <property type="entry name" value="Chromo domain-like"/>
    <property type="match status" value="2"/>
</dbReference>
<feature type="compositionally biased region" description="Acidic residues" evidence="30">
    <location>
        <begin position="68"/>
        <end position="95"/>
    </location>
</feature>
<feature type="region of interest" description="Disordered" evidence="30">
    <location>
        <begin position="1596"/>
        <end position="1618"/>
    </location>
</feature>
<dbReference type="InterPro" id="IPR016197">
    <property type="entry name" value="Chromo-like_dom_sf"/>
</dbReference>
<dbReference type="Pfam" id="PF01747">
    <property type="entry name" value="ATP-sulfurylase"/>
    <property type="match status" value="1"/>
</dbReference>
<evidence type="ECO:0000259" key="33">
    <source>
        <dbReference type="PROSITE" id="PS51194"/>
    </source>
</evidence>
<evidence type="ECO:0000256" key="26">
    <source>
        <dbReference type="ARBA" id="ARBA00023242"/>
    </source>
</evidence>
<evidence type="ECO:0000256" key="24">
    <source>
        <dbReference type="ARBA" id="ARBA00023157"/>
    </source>
</evidence>
<feature type="region of interest" description="Required for oligomerization; adenylyl-sulfate kinase-like" evidence="29">
    <location>
        <begin position="3679"/>
        <end position="3868"/>
    </location>
</feature>
<dbReference type="NCBIfam" id="TIGR00339">
    <property type="entry name" value="sopT"/>
    <property type="match status" value="1"/>
</dbReference>
<gene>
    <name evidence="29" type="primary">MET3</name>
    <name evidence="34" type="ORF">Clacol_000527</name>
</gene>
<comment type="similarity">
    <text evidence="5">Belongs to the SNF2/RAD54 helicase family.</text>
</comment>
<evidence type="ECO:0000256" key="19">
    <source>
        <dbReference type="ARBA" id="ARBA00022840"/>
    </source>
</evidence>
<reference evidence="34" key="1">
    <citation type="submission" date="2021-10" db="EMBL/GenBank/DDBJ databases">
        <title>De novo Genome Assembly of Clathrus columnatus (Basidiomycota, Fungi) Using Illumina and Nanopore Sequence Data.</title>
        <authorList>
            <person name="Ogiso-Tanaka E."/>
            <person name="Itagaki H."/>
            <person name="Hosoya T."/>
            <person name="Hosaka K."/>
        </authorList>
    </citation>
    <scope>NUCLEOTIDE SEQUENCE</scope>
    <source>
        <strain evidence="34">MO-923</strain>
    </source>
</reference>
<dbReference type="Pfam" id="PF13907">
    <property type="entry name" value="CHD1-like_C"/>
    <property type="match status" value="1"/>
</dbReference>
<dbReference type="GO" id="GO:0003968">
    <property type="term" value="F:RNA-directed RNA polymerase activity"/>
    <property type="evidence" value="ECO:0007669"/>
    <property type="project" value="InterPro"/>
</dbReference>
<evidence type="ECO:0000256" key="12">
    <source>
        <dbReference type="ARBA" id="ARBA00022695"/>
    </source>
</evidence>
<dbReference type="GO" id="GO:0070814">
    <property type="term" value="P:hydrogen sulfide biosynthetic process"/>
    <property type="evidence" value="ECO:0007669"/>
    <property type="project" value="UniProtKB-UniRule"/>
</dbReference>
<evidence type="ECO:0000256" key="21">
    <source>
        <dbReference type="ARBA" id="ARBA00023002"/>
    </source>
</evidence>
<dbReference type="PROSITE" id="PS50013">
    <property type="entry name" value="CHROMO_2"/>
    <property type="match status" value="2"/>
</dbReference>
<evidence type="ECO:0000256" key="3">
    <source>
        <dbReference type="ARBA" id="ARBA00004123"/>
    </source>
</evidence>
<dbReference type="CDD" id="cd02027">
    <property type="entry name" value="APSK"/>
    <property type="match status" value="1"/>
</dbReference>
<keyword evidence="8 29" id="KW-0963">Cytoplasm</keyword>
<dbReference type="GO" id="GO:0000103">
    <property type="term" value="P:sulfate assimilation"/>
    <property type="evidence" value="ECO:0007669"/>
    <property type="project" value="UniProtKB-UniRule"/>
</dbReference>
<feature type="region of interest" description="Disordered" evidence="30">
    <location>
        <begin position="2798"/>
        <end position="2834"/>
    </location>
</feature>
<feature type="active site" evidence="29">
    <location>
        <position position="3482"/>
    </location>
</feature>
<dbReference type="Pfam" id="PF04137">
    <property type="entry name" value="ERO1"/>
    <property type="match status" value="1"/>
</dbReference>
<dbReference type="SMART" id="SM00298">
    <property type="entry name" value="CHROMO"/>
    <property type="match status" value="2"/>
</dbReference>
<dbReference type="PANTHER" id="PTHR45623">
    <property type="entry name" value="CHROMODOMAIN-HELICASE-DNA-BINDING PROTEIN 3-RELATED-RELATED"/>
    <property type="match status" value="1"/>
</dbReference>
<dbReference type="GO" id="GO:0042393">
    <property type="term" value="F:histone binding"/>
    <property type="evidence" value="ECO:0007669"/>
    <property type="project" value="TreeGrafter"/>
</dbReference>
<keyword evidence="26" id="KW-0539">Nucleus</keyword>
<dbReference type="GO" id="GO:0005789">
    <property type="term" value="C:endoplasmic reticulum membrane"/>
    <property type="evidence" value="ECO:0007669"/>
    <property type="project" value="UniProtKB-SubCell"/>
</dbReference>
<keyword evidence="17" id="KW-0256">Endoplasmic reticulum</keyword>
<dbReference type="Gene3D" id="1.10.10.60">
    <property type="entry name" value="Homeodomain-like"/>
    <property type="match status" value="1"/>
</dbReference>
<dbReference type="InterPro" id="IPR000330">
    <property type="entry name" value="SNF2_N"/>
</dbReference>
<dbReference type="SMART" id="SM00490">
    <property type="entry name" value="HELICc"/>
    <property type="match status" value="1"/>
</dbReference>
<comment type="catalytic activity">
    <reaction evidence="29">
        <text>sulfate + ATP + H(+) = adenosine 5'-phosphosulfate + diphosphate</text>
        <dbReference type="Rhea" id="RHEA:18133"/>
        <dbReference type="ChEBI" id="CHEBI:15378"/>
        <dbReference type="ChEBI" id="CHEBI:16189"/>
        <dbReference type="ChEBI" id="CHEBI:30616"/>
        <dbReference type="ChEBI" id="CHEBI:33019"/>
        <dbReference type="ChEBI" id="CHEBI:58243"/>
        <dbReference type="EC" id="2.7.7.4"/>
    </reaction>
</comment>
<feature type="compositionally biased region" description="Polar residues" evidence="30">
    <location>
        <begin position="1480"/>
        <end position="1495"/>
    </location>
</feature>
<comment type="domain">
    <text evidence="29">The oligomerization domain is distantly related to APS kinases, but it is not functional and does not bind APS. It is required for oligomerization of the enzyme, although the oligomerization state has no effect on the catalytic activity of the enzyme.</text>
</comment>
<comment type="catalytic activity">
    <reaction evidence="1">
        <text>adenosine 5'-phosphosulfate + ATP = 3'-phosphoadenylyl sulfate + ADP + H(+)</text>
        <dbReference type="Rhea" id="RHEA:24152"/>
        <dbReference type="ChEBI" id="CHEBI:15378"/>
        <dbReference type="ChEBI" id="CHEBI:30616"/>
        <dbReference type="ChEBI" id="CHEBI:58243"/>
        <dbReference type="ChEBI" id="CHEBI:58339"/>
        <dbReference type="ChEBI" id="CHEBI:456216"/>
        <dbReference type="EC" id="2.7.1.25"/>
    </reaction>
</comment>
<keyword evidence="25" id="KW-0325">Glycoprotein</keyword>
<keyword evidence="18" id="KW-0274">FAD</keyword>
<feature type="site" description="Transition state stabilizer" evidence="29">
    <location>
        <position position="3489"/>
    </location>
</feature>
<evidence type="ECO:0000256" key="13">
    <source>
        <dbReference type="ARBA" id="ARBA00022729"/>
    </source>
</evidence>
<accession>A0AAV5A170</accession>
<keyword evidence="9" id="KW-0021">Allosteric enzyme</keyword>
<dbReference type="GO" id="GO:0003677">
    <property type="term" value="F:DNA binding"/>
    <property type="evidence" value="ECO:0007669"/>
    <property type="project" value="UniProtKB-KW"/>
</dbReference>
<keyword evidence="16" id="KW-0378">Hydrolase</keyword>
<dbReference type="PROSITE" id="PS51192">
    <property type="entry name" value="HELICASE_ATP_BIND_1"/>
    <property type="match status" value="1"/>
</dbReference>
<dbReference type="HAMAP" id="MF_03106">
    <property type="entry name" value="Sulf_adenylyltr_euk"/>
    <property type="match status" value="1"/>
</dbReference>
<feature type="region of interest" description="Disordered" evidence="30">
    <location>
        <begin position="1457"/>
        <end position="1495"/>
    </location>
</feature>
<dbReference type="InterPro" id="IPR057596">
    <property type="entry name" value="RDRP_core"/>
</dbReference>
<comment type="similarity">
    <text evidence="6">Belongs to the EROs family.</text>
</comment>
<keyword evidence="21" id="KW-0560">Oxidoreductase</keyword>
<dbReference type="GO" id="GO:0140658">
    <property type="term" value="F:ATP-dependent chromatin remodeler activity"/>
    <property type="evidence" value="ECO:0007669"/>
    <property type="project" value="TreeGrafter"/>
</dbReference>
<dbReference type="InterPro" id="IPR049730">
    <property type="entry name" value="SNF2/RAD54-like_C"/>
</dbReference>
<dbReference type="GO" id="GO:0016972">
    <property type="term" value="F:thiol oxidase activity"/>
    <property type="evidence" value="ECO:0007669"/>
    <property type="project" value="InterPro"/>
</dbReference>
<feature type="domain" description="Helicase ATP-binding" evidence="32">
    <location>
        <begin position="452"/>
        <end position="620"/>
    </location>
</feature>
<keyword evidence="10" id="KW-0285">Flavoprotein</keyword>
<feature type="region of interest" description="Disordered" evidence="30">
    <location>
        <begin position="1306"/>
        <end position="1373"/>
    </location>
</feature>
<comment type="cofactor">
    <cofactor evidence="2">
        <name>FAD</name>
        <dbReference type="ChEBI" id="CHEBI:57692"/>
    </cofactor>
</comment>
<dbReference type="GO" id="GO:0034728">
    <property type="term" value="P:nucleosome organization"/>
    <property type="evidence" value="ECO:0007669"/>
    <property type="project" value="TreeGrafter"/>
</dbReference>
<dbReference type="Gene3D" id="2.40.50.40">
    <property type="match status" value="2"/>
</dbReference>
<dbReference type="Pfam" id="PF14306">
    <property type="entry name" value="PUA_2"/>
    <property type="match status" value="1"/>
</dbReference>
<feature type="domain" description="Chromo" evidence="31">
    <location>
        <begin position="252"/>
        <end position="324"/>
    </location>
</feature>
<evidence type="ECO:0000256" key="25">
    <source>
        <dbReference type="ARBA" id="ARBA00023180"/>
    </source>
</evidence>
<evidence type="ECO:0000256" key="28">
    <source>
        <dbReference type="ARBA" id="ARBA00062002"/>
    </source>
</evidence>
<dbReference type="GO" id="GO:0071949">
    <property type="term" value="F:FAD binding"/>
    <property type="evidence" value="ECO:0007669"/>
    <property type="project" value="InterPro"/>
</dbReference>
<dbReference type="Gene3D" id="3.10.400.10">
    <property type="entry name" value="Sulfate adenylyltransferase"/>
    <property type="match status" value="1"/>
</dbReference>
<dbReference type="InterPro" id="IPR000953">
    <property type="entry name" value="Chromo/chromo_shadow_dom"/>
</dbReference>
<dbReference type="CDD" id="cd18793">
    <property type="entry name" value="SF2_C_SNF"/>
    <property type="match status" value="1"/>
</dbReference>
<dbReference type="Gene3D" id="3.40.50.300">
    <property type="entry name" value="P-loop containing nucleotide triphosphate hydrolases"/>
    <property type="match status" value="2"/>
</dbReference>
<dbReference type="SMART" id="SM00487">
    <property type="entry name" value="DEXDc"/>
    <property type="match status" value="1"/>
</dbReference>
<feature type="binding site" evidence="29">
    <location>
        <begin position="3480"/>
        <end position="3483"/>
    </location>
    <ligand>
        <name>ATP</name>
        <dbReference type="ChEBI" id="CHEBI:30616"/>
    </ligand>
</feature>
<sequence>MDLAQLTNPFPSSNPHHHTSDMDLSDSDDDTNNAMSIDNTNNVNNVVNNINNNSDADADGELVNPASDDNEQDEDDDDEDDDADADADAEADGEDTTTHHFQPPAHHLHRHSTAIQEANANPDLYGLRRSGYDDTSKSSDEDEPYGDEDYVKKKTSISKRKKLPKPKLPPPHRLTPSDSDSEYGGRSRKKRRSAHRTANGSHTGQDTDVRLTSRGSKVPNYREDIEDPSMFYDEDQGYYLPEKEYNASEEEHEIEAVLGHMRKEGHEDDEDDIWHDNIRFHIKWKGFSHLHNTDETYEFLKRYRGLKRVDNYIKNYKIFKAKLDIPGLSQEDVEAILLEREREKEDLENYKIVERVISEREIESRVEYFVKWQSLGYEHATWENQDDIRPIAKAQIDSYMRREQRAEFPYRSTVYSRGERPKFVMMESDPDYIAATGCQLKDFQLTGLNWLAYLWAKGDNGILADEMGLGKTVQSVTFLSYLFHAIKQYGPFLVIVPLSTITAWQAQFAAWAPDLNVICYVGSAAARETIRLYEFGSPKKLKFNVLLTTYELTLRDATELGAIKWQVLAVDEAHRLKNSESLLYEALKTFHAASKLLITGTPLQNNVKVTLDTQFDLSDHDHEAKIKGLHKDLEELMLRRLKRDVVKSLPTKSERILRVEMSTLQTLFYKNILTKNYQGLVKSAQGNTNISLLNIGEHNILMIAHLDRRVSLDIQSDVSLIAMELKKAANHPYLFDGAEVKSETKEEALKGLVMSSGKMVLLDKLLARLKADSHRVLIFSQMVRMLDILTDYMHLRGYSCQRLDGTVPSDQRKRAIAQFNAPNSQDFAFLLSTRAGGLGINLETADTVIIFDSDWNPQNDLQAMARAHRIGQKSHVNVYRFVSKDTMEEDVLERAKKKMVLEYAIINQMDTSQAHLSSKAPTNGKDTSKPDNLSRDELTAVLKYGAQKMFNKDDSQQNQKLDEMDLDEILKVAEDHETVAAGGDGGASLGGEGFLQQFAAVSDVKNDMSWEDIIPPEERERFEKEKEAATLADQEGQQSRKRNQPPISYEGMDVEQPSQPAAAKKAKAPAAHRKSAAQKAMEMKERDVRVLVRSLQKWGDIRQRYDVIVHDAKLQDKNKGMMIELADDIVDLCETAVKENEANKRARAASGETLTPAQKSKAVLVTFRNVGNINAETLLSRTRDLKVLYDQLKDLSDDEVYNWSIPVDNIRPTLNWSGRWGPREDSMLLVGAYLYGFGSWERIAQDQRLGLTDKFFLDESKKGDDSASKPIPNAIHLVRRGDFLLGLLRDHFEKFKSYESTIKSKGYRSVSPPIAGPSSSGHKRRAESPLASAADDGAPRKKKRRPTPTFTDSSSEDECPSMDESATKNELRSVKKHLKQLKLSGGDMPREEKVAILKESLAAIGRRIQEVLEVKEKNGEDVERWKRHLWAFVTLFWPKKVKSTKLLEIHAKMVTKETNASTPRAAPDGSASAKKRPTTGGKTNGSASTTYSSSKNGNGRELAIIFESLKSLIIDYTQDLPPAPVLETKYSGDSMFDLMGSEDYDRLDYIELEGLDNSRYRTSPPSSPGKRKADLTDVLNDEPFLNKIPRSDGLVSRTESWDSNLTETSSGGSASPPLPYPTNPLYTVAFSKNHQPYLDKLPWGAQWEIARLITSGRLKYEHIPLDKLGSIFGKDNSAAVPEIEKLFCASSDINLESQSMYLKYFATELGSHNPWSELDIEERRLKEDRFSGLGCNSLHNDWYGGKIAFIAKVRKEEKGGYFLQLEKPELSTSTRFARRWGSRRFIRVRIPEDLLKDKNNNLAAYFKQDFVIHGRIFRSLYSKKHTVFLVELADRTTDGITRILDSTGGLSFATFLQWHNPMTFNRKQTLAKWCARMALGLSTSVPGLQFQADDIHEIDDTYSLEGQAAINMGKSPDSKYILTDGTGYCNYAVLDLLRNKFNWDRLPSAIQFRIFGAKGLLMLHPTEDMRSDAKPQIWLRPSQQKIQYAKSPELDRTHLILDVLRRTQFRSPARLSTQIIVNLAENGVSYNILQSLMNDGLDKIAASLTTWGGTYAMQHLWSAISKINSNVFYTRAAREAVGRSRLLGLNNRDWDEEERGLEDEDTSDFPKSKPFWADEISGCPATPEETAMVLLDSGFEPQSCSFLAKKLKDIFKKALSSYIDKYKIVVPQSGEAWMIPDPYGVLEPGQIFLKASDSLFEYKGIHRDHLTGPVLITRHPCLVPSDVQKVVAVWRDELSRYSDVVVCSSRGSRSLASMLGGGDYDGDTAHVIWEPRIVEAFQNADTKFADPPPGIDEVFQKDTKTVEDFLENFEDEAVDKKTPELQGYLLSTLSSASMVGQYSGFHDVVVYRLGYAHDEAWRLAYIFCAVLDSNKTGKVLKPSQLTEDRKRFNARSPGWKVPLCDEREAKTPDRDPPLQRETKMTFIMDSLKEGGRSQYDVHMERFEKFLQEASGYHIDKALTSPANELRNRAEQLHRVHNCDVMKKELNLLEKHVKSVFDEYKDLFRTGSPGGGPSHKKNLKKLKQERQDKLRKLSLSLAQTPNEIIRLSEDQIEQFKASYAYELDSEREKKGYNCTQFPFEVAMRNICLIKAKSIDASSDVLCRATCHGRLGEARHGHDLDKLPAGFLRLPHPRTNTPTLFLPHSATNLLLEVQAIEPHAKRSWFMKDNRIVSVQSDASLSKFRPIEDIFEDIATTLCHDGSYQLEDIIHLPSFGHIKDAFEQLTDRKDVSGDVIVYRFSYKKLLEILSLKLLHLSQPTVFQSHESLQRHLRQHALLDEKEELQQDEHIQRRATEFLSTTPASHPNPRKGSKAEAGEGGNNGKRKATSQISKGVTKLMKSEDITTKHYACKAWTSLFFGLLSIQSSTSNKRSFLLTSSPALNAQDVLEYQPVQRLTLECGEKLTGPIETTLCDYESVETVNSDLLRSLDELVHAPFFKYFRTDLYRECPFWQENGFCMNRECGITTVDESEIPPVWRAAALSKVEVPTEEQRNALPGCYYREADFCFHDDASSDGDYIDLTQNPERFTGYSGPSAHRLWASIYDENCFGISENSLNRPVSEHNLLGIDSTEGYICEEKRFTGTWGPNMACFIERIAMHPERLKHVYFNNVLLLRAVSRLAPYLDAYDYCTTPEGVHEDDGGNIRTKKILENVMDIAKRVGKFDEAVLFQGENANVLKEEFKEHFRNVSRIMDCVGCDKCRLWGKVQVSGLGTALKILFELDDKTLDPVLNPDLLQRSEVVALINTLHRFTESLKFVEEFRQMWFEKTSHEREEIFRSLRIAPQSEFLEKDLIARDAHLHEKLEAEANSLNCITLSERQLCDLELILNGGFSPLEGFMNEKDYKSVINNLRLTDGTLFPMPINLDVAAEDIKTLGIRQGARIGLQDPRDDNVLAILTVEDVYTPDKIHEAKTVFGVGENDLAHPSIAYLHNKVKEFYVGGSLQAIRLPTYFDYVDLRYTPAELRAHFRKLSWRNVVAFQTRNPMHRAHRELTVRAARQRQTNVLIHPVVGLTKPGDVDHYTRVRVYQAIMPMYPNGMAHLALLPLAMRMAGPREAVWHAIIRKNFGATHFIVGRDHAGPGKNSYGKDFYGPYDAQVLVTEFKDELSIEMVPFQQMTYLPDRDEYQPVDEVTPGTTTLDISGTELRRRLRTGAVSFAHYLRYALSVQKFSSLFPIGSAMMFLTGLHNSGKDHISRALQVVLNQQGKRSVSLLLGDTVRSELSSELGFSKEDRHKNIQACCQRTLFLSLPFRIAFVSAELTRAGAAVIAAPTAPYAYSRAAAREIILSTGGAGGNFFLIHVATPLDYCEKTDKKGLYRRARAGQIKGFTGIDDPYETPTDADLVVDISKQSVPEIVHRIMLLLEAQNLI</sequence>
<protein>
    <recommendedName>
        <fullName evidence="29">Sulfate adenylyltransferase</fullName>
        <ecNumber evidence="29">2.7.7.4</ecNumber>
    </recommendedName>
    <alternativeName>
        <fullName evidence="29">ATP-sulfurylase</fullName>
    </alternativeName>
    <alternativeName>
        <fullName evidence="29">Sulfate adenylate transferase</fullName>
        <shortName evidence="29">SAT</shortName>
    </alternativeName>
</protein>
<evidence type="ECO:0000256" key="6">
    <source>
        <dbReference type="ARBA" id="ARBA00008277"/>
    </source>
</evidence>
<dbReference type="Gene3D" id="2.20.25.530">
    <property type="match status" value="1"/>
</dbReference>
<feature type="site" description="Induces change in substrate recognition on ATP binding" evidence="29">
    <location>
        <position position="3613"/>
    </location>
</feature>
<evidence type="ECO:0000256" key="16">
    <source>
        <dbReference type="ARBA" id="ARBA00022801"/>
    </source>
</evidence>
<dbReference type="Pfam" id="PF01583">
    <property type="entry name" value="APS_kinase"/>
    <property type="match status" value="1"/>
</dbReference>
<dbReference type="GO" id="GO:0019344">
    <property type="term" value="P:cysteine biosynthetic process"/>
    <property type="evidence" value="ECO:0007669"/>
    <property type="project" value="UniProtKB-KW"/>
</dbReference>
<dbReference type="Pfam" id="PF23588">
    <property type="entry name" value="HTH_CHD1_Hrp3"/>
    <property type="match status" value="1"/>
</dbReference>
<dbReference type="InterPro" id="IPR027417">
    <property type="entry name" value="P-loop_NTPase"/>
</dbReference>
<dbReference type="GO" id="GO:0000785">
    <property type="term" value="C:chromatin"/>
    <property type="evidence" value="ECO:0007669"/>
    <property type="project" value="TreeGrafter"/>
</dbReference>
<dbReference type="InterPro" id="IPR025260">
    <property type="entry name" value="CHD1-like_C"/>
</dbReference>
<feature type="region of interest" description="Disordered" evidence="30">
    <location>
        <begin position="913"/>
        <end position="933"/>
    </location>
</feature>
<comment type="subcellular location">
    <subcellularLocation>
        <location evidence="29">Cytoplasm</location>
    </subcellularLocation>
    <subcellularLocation>
        <location evidence="4">Endoplasmic reticulum membrane</location>
        <topology evidence="4">Peripheral membrane protein</topology>
        <orientation evidence="4">Lumenal side</orientation>
    </subcellularLocation>
    <subcellularLocation>
        <location evidence="3">Nucleus</location>
    </subcellularLocation>
</comment>
<keyword evidence="24" id="KW-1015">Disulfide bond</keyword>
<dbReference type="FunFam" id="3.40.50.620:FF:000052">
    <property type="entry name" value="Sulfate adenylyltransferase"/>
    <property type="match status" value="1"/>
</dbReference>
<dbReference type="Gene3D" id="6.10.140.1440">
    <property type="match status" value="1"/>
</dbReference>
<feature type="region of interest" description="Disordered" evidence="30">
    <location>
        <begin position="1015"/>
        <end position="1081"/>
    </location>
</feature>
<evidence type="ECO:0000256" key="29">
    <source>
        <dbReference type="HAMAP-Rule" id="MF_03106"/>
    </source>
</evidence>
<keyword evidence="15 29" id="KW-0547">Nucleotide-binding</keyword>
<keyword evidence="35" id="KW-1185">Reference proteome</keyword>